<keyword evidence="3" id="KW-1185">Reference proteome</keyword>
<feature type="transmembrane region" description="Helical" evidence="1">
    <location>
        <begin position="7"/>
        <end position="28"/>
    </location>
</feature>
<dbReference type="EMBL" id="QNRT01000001">
    <property type="protein sequence ID" value="RBP53669.1"/>
    <property type="molecule type" value="Genomic_DNA"/>
</dbReference>
<proteinExistence type="predicted"/>
<dbReference type="Proteomes" id="UP000253083">
    <property type="component" value="Unassembled WGS sequence"/>
</dbReference>
<dbReference type="InParanoid" id="A0A395JPY3"/>
<protein>
    <submittedName>
        <fullName evidence="2">Uncharacterized protein</fullName>
    </submittedName>
</protein>
<evidence type="ECO:0000313" key="2">
    <source>
        <dbReference type="EMBL" id="RBP53669.1"/>
    </source>
</evidence>
<gene>
    <name evidence="2" type="ORF">DFR28_1011056</name>
</gene>
<keyword evidence="1" id="KW-0472">Membrane</keyword>
<evidence type="ECO:0000256" key="1">
    <source>
        <dbReference type="SAM" id="Phobius"/>
    </source>
</evidence>
<accession>A0A395JPY3</accession>
<keyword evidence="1" id="KW-0812">Transmembrane</keyword>
<keyword evidence="1" id="KW-1133">Transmembrane helix</keyword>
<dbReference type="AlphaFoldDB" id="A0A395JPY3"/>
<reference evidence="2 3" key="1">
    <citation type="submission" date="2018-06" db="EMBL/GenBank/DDBJ databases">
        <title>Genomic Encyclopedia of Type Strains, Phase IV (KMG-IV): sequencing the most valuable type-strain genomes for metagenomic binning, comparative biology and taxonomic classification.</title>
        <authorList>
            <person name="Goeker M."/>
        </authorList>
    </citation>
    <scope>NUCLEOTIDE SEQUENCE [LARGE SCALE GENOMIC DNA]</scope>
    <source>
        <strain evidence="2 3">DSM 24032</strain>
    </source>
</reference>
<feature type="transmembrane region" description="Helical" evidence="1">
    <location>
        <begin position="72"/>
        <end position="98"/>
    </location>
</feature>
<organism evidence="2 3">
    <name type="scientific">Arenicella xantha</name>
    <dbReference type="NCBI Taxonomy" id="644221"/>
    <lineage>
        <taxon>Bacteria</taxon>
        <taxon>Pseudomonadati</taxon>
        <taxon>Pseudomonadota</taxon>
        <taxon>Gammaproteobacteria</taxon>
        <taxon>Arenicellales</taxon>
        <taxon>Arenicellaceae</taxon>
        <taxon>Arenicella</taxon>
    </lineage>
</organism>
<name>A0A395JPY3_9GAMM</name>
<feature type="transmembrane region" description="Helical" evidence="1">
    <location>
        <begin position="40"/>
        <end position="60"/>
    </location>
</feature>
<comment type="caution">
    <text evidence="2">The sequence shown here is derived from an EMBL/GenBank/DDBJ whole genome shotgun (WGS) entry which is preliminary data.</text>
</comment>
<sequence>MSVIGKFIILYLIPLVTFAVSLGVYVHAYGKSPEDTYVNIGLLFTICSLVASSALAFNLAHKFLPGHSNYLGVVFSLIPCFLSIIVIILYLIVFFGVFNP</sequence>
<evidence type="ECO:0000313" key="3">
    <source>
        <dbReference type="Proteomes" id="UP000253083"/>
    </source>
</evidence>